<dbReference type="EMBL" id="KR029589">
    <property type="protein sequence ID" value="AKH47127.1"/>
    <property type="molecule type" value="Genomic_DNA"/>
</dbReference>
<organism evidence="1">
    <name type="scientific">uncultured marine virus</name>
    <dbReference type="NCBI Taxonomy" id="186617"/>
    <lineage>
        <taxon>Viruses</taxon>
        <taxon>environmental samples</taxon>
    </lineage>
</organism>
<reference evidence="1" key="2">
    <citation type="submission" date="2015-03" db="EMBL/GenBank/DDBJ databases">
        <authorList>
            <person name="Chow C.-E.T."/>
            <person name="Winget D.M."/>
            <person name="White R.A.III."/>
            <person name="Hallam S.J."/>
            <person name="Suttle C.A."/>
        </authorList>
    </citation>
    <scope>NUCLEOTIDE SEQUENCE</scope>
    <source>
        <strain evidence="1">Anoxic2_5</strain>
    </source>
</reference>
<name>A0A0F7L6L7_9VIRU</name>
<sequence>MGLLAVSLVLARLLLTVNALAFLDGCVRHLLVELDEAVRLGLLNGEDGGRGRGRLHRGFAVLGDDGVHGRDLLVVPSDELVPVRHGVNFGRPLCLDGRGQVTLCLSGKPRPKRNVSGRVLRVGVRVGLVLEGSGVRVDGETPLGILFLQARQVLLKARLDGLGLGQLGLSGRVGFGAQLAGPQCRVQLLDSVLVLTDRTTSRTNLRVQFVRQLAAEVTGQHIGLLNLPV</sequence>
<proteinExistence type="predicted"/>
<evidence type="ECO:0000313" key="1">
    <source>
        <dbReference type="EMBL" id="AKH47127.1"/>
    </source>
</evidence>
<accession>A0A0F7L6L7</accession>
<reference evidence="1" key="1">
    <citation type="journal article" date="2015" name="Front. Microbiol.">
        <title>Combining genomic sequencing methods to explore viral diversity and reveal potential virus-host interactions.</title>
        <authorList>
            <person name="Chow C.E."/>
            <person name="Winget D.M."/>
            <person name="White R.A.III."/>
            <person name="Hallam S.J."/>
            <person name="Suttle C.A."/>
        </authorList>
    </citation>
    <scope>NUCLEOTIDE SEQUENCE</scope>
    <source>
        <strain evidence="1">Anoxic2_5</strain>
    </source>
</reference>
<protein>
    <submittedName>
        <fullName evidence="1">Uncharacterized protein</fullName>
    </submittedName>
</protein>